<evidence type="ECO:0000256" key="5">
    <source>
        <dbReference type="SAM" id="MobiDB-lite"/>
    </source>
</evidence>
<dbReference type="PANTHER" id="PTHR12792">
    <property type="entry name" value="EXTRA SPINDLE POLES 1-RELATED"/>
    <property type="match status" value="1"/>
</dbReference>
<keyword evidence="3 7" id="KW-0378">Hydrolase</keyword>
<feature type="compositionally biased region" description="Polar residues" evidence="5">
    <location>
        <begin position="1579"/>
        <end position="1591"/>
    </location>
</feature>
<dbReference type="GO" id="GO:0051307">
    <property type="term" value="P:meiotic chromosome separation"/>
    <property type="evidence" value="ECO:0007669"/>
    <property type="project" value="TreeGrafter"/>
</dbReference>
<dbReference type="GO" id="GO:0072686">
    <property type="term" value="C:mitotic spindle"/>
    <property type="evidence" value="ECO:0007669"/>
    <property type="project" value="TreeGrafter"/>
</dbReference>
<reference evidence="7" key="1">
    <citation type="submission" date="2022-07" db="EMBL/GenBank/DDBJ databases">
        <title>Phylogenomic reconstructions and comparative analyses of Kickxellomycotina fungi.</title>
        <authorList>
            <person name="Reynolds N.K."/>
            <person name="Stajich J.E."/>
            <person name="Barry K."/>
            <person name="Grigoriev I.V."/>
            <person name="Crous P."/>
            <person name="Smith M.E."/>
        </authorList>
    </citation>
    <scope>NUCLEOTIDE SEQUENCE</scope>
    <source>
        <strain evidence="7">NRRL 3115</strain>
    </source>
</reference>
<dbReference type="EMBL" id="JANBTW010000050">
    <property type="protein sequence ID" value="KAJ2675221.1"/>
    <property type="molecule type" value="Genomic_DNA"/>
</dbReference>
<evidence type="ECO:0000256" key="3">
    <source>
        <dbReference type="ARBA" id="ARBA00022801"/>
    </source>
</evidence>
<feature type="region of interest" description="Disordered" evidence="5">
    <location>
        <begin position="1121"/>
        <end position="1164"/>
    </location>
</feature>
<dbReference type="InterPro" id="IPR011990">
    <property type="entry name" value="TPR-like_helical_dom_sf"/>
</dbReference>
<organism evidence="7 8">
    <name type="scientific">Coemansia spiralis</name>
    <dbReference type="NCBI Taxonomy" id="417178"/>
    <lineage>
        <taxon>Eukaryota</taxon>
        <taxon>Fungi</taxon>
        <taxon>Fungi incertae sedis</taxon>
        <taxon>Zoopagomycota</taxon>
        <taxon>Kickxellomycotina</taxon>
        <taxon>Kickxellomycetes</taxon>
        <taxon>Kickxellales</taxon>
        <taxon>Kickxellaceae</taxon>
        <taxon>Coemansia</taxon>
    </lineage>
</organism>
<dbReference type="Gene3D" id="1.25.40.10">
    <property type="entry name" value="Tetratricopeptide repeat domain"/>
    <property type="match status" value="1"/>
</dbReference>
<dbReference type="EC" id="3.4.22.49" evidence="2"/>
<proteinExistence type="predicted"/>
<dbReference type="InterPro" id="IPR005314">
    <property type="entry name" value="Peptidase_C50"/>
</dbReference>
<feature type="region of interest" description="Disordered" evidence="5">
    <location>
        <begin position="1569"/>
        <end position="1591"/>
    </location>
</feature>
<dbReference type="GO" id="GO:0005634">
    <property type="term" value="C:nucleus"/>
    <property type="evidence" value="ECO:0007669"/>
    <property type="project" value="InterPro"/>
</dbReference>
<comment type="caution">
    <text evidence="7">The sequence shown here is derived from an EMBL/GenBank/DDBJ whole genome shotgun (WGS) entry which is preliminary data.</text>
</comment>
<gene>
    <name evidence="7" type="primary">ESP1</name>
    <name evidence="7" type="ORF">GGI25_004061</name>
</gene>
<feature type="domain" description="Peptidase C50" evidence="6">
    <location>
        <begin position="2062"/>
        <end position="2157"/>
    </location>
</feature>
<dbReference type="Proteomes" id="UP001151518">
    <property type="component" value="Unassembled WGS sequence"/>
</dbReference>
<accession>A0A9W8G568</accession>
<evidence type="ECO:0000256" key="1">
    <source>
        <dbReference type="ARBA" id="ARBA00000451"/>
    </source>
</evidence>
<dbReference type="GO" id="GO:0004197">
    <property type="term" value="F:cysteine-type endopeptidase activity"/>
    <property type="evidence" value="ECO:0007669"/>
    <property type="project" value="InterPro"/>
</dbReference>
<dbReference type="PROSITE" id="PS51700">
    <property type="entry name" value="SEPARIN"/>
    <property type="match status" value="1"/>
</dbReference>
<comment type="catalytic activity">
    <reaction evidence="1">
        <text>All bonds known to be hydrolyzed by this endopeptidase have arginine in P1 and an acidic residue in P4. P6 is often occupied by an acidic residue or by a hydroxy-amino-acid residue, the phosphorylation of which enhances cleavage.</text>
        <dbReference type="EC" id="3.4.22.49"/>
    </reaction>
</comment>
<feature type="compositionally biased region" description="Polar residues" evidence="5">
    <location>
        <begin position="172"/>
        <end position="182"/>
    </location>
</feature>
<protein>
    <recommendedName>
        <fullName evidence="2">separase</fullName>
        <ecNumber evidence="2">3.4.22.49</ecNumber>
    </recommendedName>
</protein>
<dbReference type="InterPro" id="IPR030397">
    <property type="entry name" value="SEPARIN_core_dom"/>
</dbReference>
<feature type="region of interest" description="Disordered" evidence="5">
    <location>
        <begin position="153"/>
        <end position="182"/>
    </location>
</feature>
<sequence>MQDKLLAKFQDFAKCDKTAEDQALACLATTTTGAKKPDRTEIEFALNLVNQTNKLFSKSAAEIRKFCETESPSSEKLGVERTVRVVVAAFRFLHVQRSAAGFTVLALEKTISNFLTACANAHLGLLTWDGLVLLRELLLDHACAHIVVSANGGRKEPAGSRGNHRDAESKGTKTTAVSSQTARSVRKPVLRLNSSSTAVAEGISVGMRRLSINKMNADEKQISVLHFPVKYCQSDLAFNTLVVMLLCNMLRVLSQAPTSQRVQQFARELAIRSNSALDWCMRVREMDQDSVEPLLSACFRAYYALGTASKDYSLEIRLLGLVAYASTKACELRELLKYATKAGVSSGSAASADGTGNEADSTKENKRIAQFYSAILENIKPLLASTGITPEIVDFCYSFAQLRLKLGDINGSIGACQCVLLCAKQKGVDRDDNINMVSGMLVCNAAIHGMIYQDSLYSNISSITSKLAVLTETALRNDVRYTLAAWNSLALCADISRRTAKTVYAELRHAKSKALQDSVSEAIIVAQSAACKIYDAYIARGAASKAEGIGGTSMVTLLSHSSEASLVLIQIALQYQEHNELAQSLVCQNSDRILALCKDPRCNQDLLRSHSTVFFNRGANLYQLKIYMQAAQYIEHAIESLSQWISTTLDKKQPIGDAFAQLCKRYEVVASAYQSNGSFEMAAQTYGKAVGWIMSQFSRQFEEVIIVGNQGRVVLPAYSTKWNAVNEVERLVQFVDRYVRMCAGRLQKDATEHQAMLSLQVHVADVSAFGKILCGWLYELEAFYWRPYTTAPGNYVSTVREAHLGLALHVYEDLSPVGYARSLVEMAKIDRDNEDLEKCLDRLHAAMEIAKSLPENCVYSLAVIAECYAWQGVIGIERQTLDASNSILTSIKIWSLIERLTSGLQKDDKYSIDTGNFSEIVNTMNMVSDLLMSRRMYTLSANVQGVVLNLCMLCEQNDRTWAPTSMQCLIGLGTSHLLLGDFQEAVRYFKEAEIRYEPGTLPVHIEIASKIAYASFQLACGDSLGGAETMAQASSLARSSLITGAKNRSVLSKRNAASPETLVLFSKAAFAYSILALKQGALADSVDFGVHSYRILYSLLKSLSLSHKKALNNLAKRSRTAGIHNNNNNSSSMNVDGIDSEDDPFAMPKENTSDESDENEKQDKGDAGFLAFSGNWELQRLIIDSLAHLSEVYSIRGSVKEAEYFLNKGLEITARLNAPYQEGFMRLREADILSRKSLWDECASSLHKLRESITTITSSCDSPNTLDDLFVGRLNVVGALVTEGDAWRRSGLIEQSKKTYARAIEIINQMSDADIDTEMQTACAGSNEVTPRLKRIISQLGSLDRQDPFNANTNGDIDSSIPIPISILQEDVSIRQRLITILADLSNSTESQEKSVVETVGDSVIRSIDQKPEHLLMQANLAFVELKRMLESDPPFGMVLKSALVFPALQRTRAQKPRKGTLRAQIKFKLAELEMLLTLAVETAITIGSAHCVHSASHLLALVKAIAFVLGFGTSSGDHNSLNAVLARIIDGSKNITVVREALDASRRKSELISTQLTEWPSDVVVNSKDGQSKMDIDSNPSRMLNSSPVQSRLGTRKQQSFFSRGSLLSMMDEEDKLTGSANKPENQQLPASDYLRNASNGAKVVASWTTEGVDHMHSTLSEQLPSAWVVCGISIDRSSNMLFITRYQSQKDPIVACLPMRDIELDLGDFAADTNNEGHEPDAFDSAYRKLCTIIAASDQSMKTGKDCNTEAEKRKWWEQRASLDRHLGALLQNVQSEWLGGFHSLLKPTDSLWKTTEPDGISATAVLLRNEIQLCIYRQLPKPFAIKARAVELADQLCLIVLEVALRDASRESAASDDDGEHSSDWLDICAMLWDVHCYQGAAPQCDDSNIDDLASELKLAMRSFIETHKLNARYTKAEEDKQRHLILALDKHAQQIPWECLPCLCDYPISRIPSISFLQHRLATMNAKRNSSGEPLLSIESSIPSVKLAFSQKSEFQNMSSDSSRCHSPLLGPHGRSETVLSLGIPEMPSFSSLAGNNTRISKRQSHMTNDLPGVMVDGRRAFYVLNPEGDLHRTQDNFETFLCAQTEWRGVVGRRPMNHECEHGLSTSDVFMYFGHGGAESYISRSQIRSLNNCAVVLLLGCSSGQLKLAGEYDALGTAMDYIIGGCPALVGNLWDVGDKDIDRFAASMLQKWGLAALSPNEIAIKHDPEDGRSKEQANCIGKSDKNEAISLAEAVCQARKSCRMAFLTGAAPVVYGLPAYLHEA</sequence>
<feature type="compositionally biased region" description="Basic and acidic residues" evidence="5">
    <location>
        <begin position="153"/>
        <end position="171"/>
    </location>
</feature>
<dbReference type="GO" id="GO:0006508">
    <property type="term" value="P:proteolysis"/>
    <property type="evidence" value="ECO:0007669"/>
    <property type="project" value="InterPro"/>
</dbReference>
<feature type="compositionally biased region" description="Low complexity" evidence="5">
    <location>
        <begin position="1125"/>
        <end position="1134"/>
    </location>
</feature>
<evidence type="ECO:0000259" key="6">
    <source>
        <dbReference type="PROSITE" id="PS51700"/>
    </source>
</evidence>
<dbReference type="InterPro" id="IPR019734">
    <property type="entry name" value="TPR_rpt"/>
</dbReference>
<dbReference type="PANTHER" id="PTHR12792:SF0">
    <property type="entry name" value="SEPARIN"/>
    <property type="match status" value="1"/>
</dbReference>
<dbReference type="GO" id="GO:0044732">
    <property type="term" value="C:mitotic spindle pole body"/>
    <property type="evidence" value="ECO:0007669"/>
    <property type="project" value="TreeGrafter"/>
</dbReference>
<name>A0A9W8G568_9FUNG</name>
<dbReference type="Pfam" id="PF03568">
    <property type="entry name" value="Separin_C"/>
    <property type="match status" value="2"/>
</dbReference>
<dbReference type="OrthoDB" id="10255632at2759"/>
<evidence type="ECO:0000256" key="2">
    <source>
        <dbReference type="ARBA" id="ARBA00012489"/>
    </source>
</evidence>
<evidence type="ECO:0000313" key="7">
    <source>
        <dbReference type="EMBL" id="KAJ2675221.1"/>
    </source>
</evidence>
<dbReference type="SUPFAM" id="SSF48452">
    <property type="entry name" value="TPR-like"/>
    <property type="match status" value="2"/>
</dbReference>
<dbReference type="GO" id="GO:0005737">
    <property type="term" value="C:cytoplasm"/>
    <property type="evidence" value="ECO:0007669"/>
    <property type="project" value="TreeGrafter"/>
</dbReference>
<evidence type="ECO:0000256" key="4">
    <source>
        <dbReference type="ARBA" id="ARBA00022829"/>
    </source>
</evidence>
<dbReference type="SMART" id="SM00028">
    <property type="entry name" value="TPR"/>
    <property type="match status" value="6"/>
</dbReference>
<keyword evidence="4" id="KW-0159">Chromosome partition</keyword>
<evidence type="ECO:0000313" key="8">
    <source>
        <dbReference type="Proteomes" id="UP001151518"/>
    </source>
</evidence>